<evidence type="ECO:0000256" key="8">
    <source>
        <dbReference type="ARBA" id="ARBA00023315"/>
    </source>
</evidence>
<keyword evidence="3 9" id="KW-0444">Lipid biosynthesis</keyword>
<dbReference type="Proteomes" id="UP000270471">
    <property type="component" value="Unassembled WGS sequence"/>
</dbReference>
<feature type="active site" evidence="9">
    <location>
        <position position="110"/>
    </location>
</feature>
<evidence type="ECO:0000256" key="7">
    <source>
        <dbReference type="ARBA" id="ARBA00023160"/>
    </source>
</evidence>
<dbReference type="Pfam" id="PF08541">
    <property type="entry name" value="ACP_syn_III_C"/>
    <property type="match status" value="1"/>
</dbReference>
<sequence length="341" mass="35285">MSASVIRGMGVCLPERVVANEDLEDRLQTSDTWIRTRTGIHRRRWVEPGTGTGDLATVAGAGALSSAGMDADFVLLATTTPDRPCPATAPEVAARIGLVDVPAVDISAVCSGFVYGLALASSLISSGVCARPLVIGAEVYTSIIDPSDRGTAVIFGDGAGAVLLEQGDEEEPGAIRAFDLGSDGSNSDLIAIAAGGSRAPHRDVPAPKEDRYFRMQGHSVFAQAIQRMTSSCLSVLSRTGWPSQSVDVFISHQANQRIVDAVGDRLGVDSSHRFGNIAEVGNTAAASLPLAMADAATRDGVEPGARTLLTAFGGGLTWGSVALNWPDVKPIHGVPARPSSG</sequence>
<comment type="subunit">
    <text evidence="9">Homodimer.</text>
</comment>
<keyword evidence="7 9" id="KW-0275">Fatty acid biosynthesis</keyword>
<dbReference type="GO" id="GO:0006633">
    <property type="term" value="P:fatty acid biosynthetic process"/>
    <property type="evidence" value="ECO:0007669"/>
    <property type="project" value="UniProtKB-UniRule"/>
</dbReference>
<comment type="catalytic activity">
    <reaction evidence="9">
        <text>malonyl-[ACP] + acetyl-CoA + H(+) = 3-oxobutanoyl-[ACP] + CO2 + CoA</text>
        <dbReference type="Rhea" id="RHEA:12080"/>
        <dbReference type="Rhea" id="RHEA-COMP:9623"/>
        <dbReference type="Rhea" id="RHEA-COMP:9625"/>
        <dbReference type="ChEBI" id="CHEBI:15378"/>
        <dbReference type="ChEBI" id="CHEBI:16526"/>
        <dbReference type="ChEBI" id="CHEBI:57287"/>
        <dbReference type="ChEBI" id="CHEBI:57288"/>
        <dbReference type="ChEBI" id="CHEBI:78449"/>
        <dbReference type="ChEBI" id="CHEBI:78450"/>
        <dbReference type="EC" id="2.3.1.180"/>
    </reaction>
</comment>
<evidence type="ECO:0000313" key="13">
    <source>
        <dbReference type="Proteomes" id="UP000270471"/>
    </source>
</evidence>
<comment type="similarity">
    <text evidence="1 9">Belongs to the thiolase-like superfamily. FabH family.</text>
</comment>
<keyword evidence="4 9" id="KW-0808">Transferase</keyword>
<feature type="domain" description="Beta-ketoacyl-[acyl-carrier-protein] synthase III N-terminal" evidence="11">
    <location>
        <begin position="105"/>
        <end position="184"/>
    </location>
</feature>
<gene>
    <name evidence="9" type="primary">fabH</name>
    <name evidence="12" type="ORF">CTZ28_34605</name>
</gene>
<dbReference type="OrthoDB" id="9815506at2"/>
<evidence type="ECO:0000256" key="3">
    <source>
        <dbReference type="ARBA" id="ARBA00022516"/>
    </source>
</evidence>
<evidence type="ECO:0000313" key="12">
    <source>
        <dbReference type="EMBL" id="RMB81535.1"/>
    </source>
</evidence>
<evidence type="ECO:0000256" key="6">
    <source>
        <dbReference type="ARBA" id="ARBA00023098"/>
    </source>
</evidence>
<dbReference type="EC" id="2.3.1.180" evidence="9"/>
<dbReference type="GO" id="GO:0004315">
    <property type="term" value="F:3-oxoacyl-[acyl-carrier-protein] synthase activity"/>
    <property type="evidence" value="ECO:0007669"/>
    <property type="project" value="InterPro"/>
</dbReference>
<comment type="subcellular location">
    <subcellularLocation>
        <location evidence="9">Cytoplasm</location>
    </subcellularLocation>
</comment>
<dbReference type="RefSeq" id="WP_121893730.1">
    <property type="nucleotide sequence ID" value="NZ_PENI01000030.1"/>
</dbReference>
<evidence type="ECO:0000256" key="9">
    <source>
        <dbReference type="HAMAP-Rule" id="MF_01815"/>
    </source>
</evidence>
<dbReference type="Pfam" id="PF08545">
    <property type="entry name" value="ACP_syn_III"/>
    <property type="match status" value="1"/>
</dbReference>
<dbReference type="InterPro" id="IPR013751">
    <property type="entry name" value="ACP_syn_III_N"/>
</dbReference>
<dbReference type="PANTHER" id="PTHR34069">
    <property type="entry name" value="3-OXOACYL-[ACYL-CARRIER-PROTEIN] SYNTHASE 3"/>
    <property type="match status" value="1"/>
</dbReference>
<dbReference type="EMBL" id="PENI01000030">
    <property type="protein sequence ID" value="RMB81535.1"/>
    <property type="molecule type" value="Genomic_DNA"/>
</dbReference>
<dbReference type="InterPro" id="IPR016039">
    <property type="entry name" value="Thiolase-like"/>
</dbReference>
<comment type="domain">
    <text evidence="9">The last Arg residue of the ACP-binding site is essential for the weak association between ACP/AcpP and FabH.</text>
</comment>
<dbReference type="InterPro" id="IPR013747">
    <property type="entry name" value="ACP_syn_III_C"/>
</dbReference>
<evidence type="ECO:0000256" key="1">
    <source>
        <dbReference type="ARBA" id="ARBA00008642"/>
    </source>
</evidence>
<dbReference type="InterPro" id="IPR004655">
    <property type="entry name" value="FabH"/>
</dbReference>
<evidence type="ECO:0000256" key="2">
    <source>
        <dbReference type="ARBA" id="ARBA00022490"/>
    </source>
</evidence>
<dbReference type="PANTHER" id="PTHR34069:SF2">
    <property type="entry name" value="BETA-KETOACYL-[ACYL-CARRIER-PROTEIN] SYNTHASE III"/>
    <property type="match status" value="1"/>
</dbReference>
<keyword evidence="2 9" id="KW-0963">Cytoplasm</keyword>
<dbReference type="Gene3D" id="3.40.47.10">
    <property type="match status" value="1"/>
</dbReference>
<protein>
    <recommendedName>
        <fullName evidence="9">Beta-ketoacyl-[acyl-carrier-protein] synthase III</fullName>
        <shortName evidence="9">Beta-ketoacyl-ACP synthase III</shortName>
        <shortName evidence="9">KAS III</shortName>
        <ecNumber evidence="9">2.3.1.180</ecNumber>
    </recommendedName>
    <alternativeName>
        <fullName evidence="9">3-oxoacyl-[acyl-carrier-protein] synthase 3</fullName>
    </alternativeName>
    <alternativeName>
        <fullName evidence="9">3-oxoacyl-[acyl-carrier-protein] synthase III</fullName>
    </alternativeName>
</protein>
<dbReference type="HAMAP" id="MF_01815">
    <property type="entry name" value="FabH"/>
    <property type="match status" value="1"/>
</dbReference>
<dbReference type="NCBIfam" id="NF006829">
    <property type="entry name" value="PRK09352.1"/>
    <property type="match status" value="1"/>
</dbReference>
<name>A0A3M0HY47_9ACTN</name>
<evidence type="ECO:0000256" key="4">
    <source>
        <dbReference type="ARBA" id="ARBA00022679"/>
    </source>
</evidence>
<evidence type="ECO:0000259" key="11">
    <source>
        <dbReference type="Pfam" id="PF08545"/>
    </source>
</evidence>
<dbReference type="GO" id="GO:0044550">
    <property type="term" value="P:secondary metabolite biosynthetic process"/>
    <property type="evidence" value="ECO:0007669"/>
    <property type="project" value="TreeGrafter"/>
</dbReference>
<proteinExistence type="inferred from homology"/>
<feature type="region of interest" description="ACP-binding" evidence="9">
    <location>
        <begin position="253"/>
        <end position="257"/>
    </location>
</feature>
<feature type="active site" evidence="9">
    <location>
        <position position="252"/>
    </location>
</feature>
<evidence type="ECO:0000259" key="10">
    <source>
        <dbReference type="Pfam" id="PF08541"/>
    </source>
</evidence>
<comment type="function">
    <text evidence="9">Catalyzes the condensation reaction of fatty acid synthesis by the addition to an acyl acceptor of two carbons from malonyl-ACP. Catalyzes the first condensation reaction which initiates fatty acid synthesis and may therefore play a role in governing the total rate of fatty acid production. Possesses both acetoacetyl-ACP synthase and acetyl transacylase activities. Its substrate specificity determines the biosynthesis of branched-chain and/or straight-chain of fatty acids.</text>
</comment>
<reference evidence="12 13" key="1">
    <citation type="submission" date="2017-11" db="EMBL/GenBank/DDBJ databases">
        <title>Draft genome of actinobacteria isolated from guarana (Paullinia cupana (Mart.) Ducke.</title>
        <authorList>
            <person name="Siqueira K.A."/>
            <person name="Liotti R.G."/>
            <person name="Mendes T.A.O."/>
            <person name="Soares M.A."/>
        </authorList>
    </citation>
    <scope>NUCLEOTIDE SEQUENCE [LARGE SCALE GENOMIC DNA]</scope>
    <source>
        <strain evidence="12 13">193</strain>
    </source>
</reference>
<evidence type="ECO:0000256" key="5">
    <source>
        <dbReference type="ARBA" id="ARBA00022832"/>
    </source>
</evidence>
<dbReference type="SUPFAM" id="SSF53901">
    <property type="entry name" value="Thiolase-like"/>
    <property type="match status" value="1"/>
</dbReference>
<dbReference type="UniPathway" id="UPA00094"/>
<dbReference type="GO" id="GO:0005737">
    <property type="term" value="C:cytoplasm"/>
    <property type="evidence" value="ECO:0007669"/>
    <property type="project" value="UniProtKB-SubCell"/>
</dbReference>
<organism evidence="12 13">
    <name type="scientific">Streptomyces shenzhenensis</name>
    <dbReference type="NCBI Taxonomy" id="943815"/>
    <lineage>
        <taxon>Bacteria</taxon>
        <taxon>Bacillati</taxon>
        <taxon>Actinomycetota</taxon>
        <taxon>Actinomycetes</taxon>
        <taxon>Kitasatosporales</taxon>
        <taxon>Streptomycetaceae</taxon>
        <taxon>Streptomyces</taxon>
    </lineage>
</organism>
<keyword evidence="9" id="KW-0511">Multifunctional enzyme</keyword>
<keyword evidence="6 9" id="KW-0443">Lipid metabolism</keyword>
<dbReference type="CDD" id="cd00830">
    <property type="entry name" value="KAS_III"/>
    <property type="match status" value="1"/>
</dbReference>
<feature type="active site" evidence="9">
    <location>
        <position position="282"/>
    </location>
</feature>
<comment type="pathway">
    <text evidence="9">Lipid metabolism; fatty acid biosynthesis.</text>
</comment>
<keyword evidence="13" id="KW-1185">Reference proteome</keyword>
<dbReference type="NCBIfam" id="TIGR00747">
    <property type="entry name" value="fabH"/>
    <property type="match status" value="1"/>
</dbReference>
<keyword evidence="5 9" id="KW-0276">Fatty acid metabolism</keyword>
<feature type="domain" description="Beta-ketoacyl-[acyl-carrier-protein] synthase III C-terminal" evidence="10">
    <location>
        <begin position="236"/>
        <end position="325"/>
    </location>
</feature>
<accession>A0A3M0HY47</accession>
<keyword evidence="8 9" id="KW-0012">Acyltransferase</keyword>
<dbReference type="GO" id="GO:0033818">
    <property type="term" value="F:beta-ketoacyl-acyl-carrier-protein synthase III activity"/>
    <property type="evidence" value="ECO:0007669"/>
    <property type="project" value="UniProtKB-UniRule"/>
</dbReference>
<comment type="caution">
    <text evidence="12">The sequence shown here is derived from an EMBL/GenBank/DDBJ whole genome shotgun (WGS) entry which is preliminary data.</text>
</comment>
<dbReference type="AlphaFoldDB" id="A0A3M0HY47"/>